<feature type="transmembrane region" description="Helical" evidence="1">
    <location>
        <begin position="76"/>
        <end position="96"/>
    </location>
</feature>
<keyword evidence="1" id="KW-0812">Transmembrane</keyword>
<keyword evidence="1" id="KW-1133">Transmembrane helix</keyword>
<evidence type="ECO:0000313" key="2">
    <source>
        <dbReference type="EMBL" id="KAK0725830.1"/>
    </source>
</evidence>
<dbReference type="EMBL" id="JAUKUA010000002">
    <property type="protein sequence ID" value="KAK0725830.1"/>
    <property type="molecule type" value="Genomic_DNA"/>
</dbReference>
<feature type="transmembrane region" description="Helical" evidence="1">
    <location>
        <begin position="102"/>
        <end position="121"/>
    </location>
</feature>
<evidence type="ECO:0000313" key="3">
    <source>
        <dbReference type="Proteomes" id="UP001172102"/>
    </source>
</evidence>
<gene>
    <name evidence="2" type="ORF">B0H67DRAFT_571674</name>
</gene>
<protein>
    <submittedName>
        <fullName evidence="2">Uncharacterized protein</fullName>
    </submittedName>
</protein>
<accession>A0AA40B199</accession>
<proteinExistence type="predicted"/>
<keyword evidence="1" id="KW-0472">Membrane</keyword>
<name>A0AA40B199_9PEZI</name>
<feature type="transmembrane region" description="Helical" evidence="1">
    <location>
        <begin position="157"/>
        <end position="176"/>
    </location>
</feature>
<dbReference type="Proteomes" id="UP001172102">
    <property type="component" value="Unassembled WGS sequence"/>
</dbReference>
<comment type="caution">
    <text evidence="2">The sequence shown here is derived from an EMBL/GenBank/DDBJ whole genome shotgun (WGS) entry which is preliminary data.</text>
</comment>
<evidence type="ECO:0000256" key="1">
    <source>
        <dbReference type="SAM" id="Phobius"/>
    </source>
</evidence>
<sequence length="180" mass="19583">MPTAPTPAALWGPQTGLVLLRLTPLVISSASLMFSWAQHLFFGNFVNSQLSAQPDHPAGKVLVHYMPEAMRRGVPAILALYPSAMALAFANSLGGYKVVHPVARRFYLASGVLSLAHFYFVPRVKRIVAAISAAKDPGVRNEDAMRDWLAMHTQRSLLVNFPAWLCLFVGTVLVVSEGIA</sequence>
<keyword evidence="3" id="KW-1185">Reference proteome</keyword>
<organism evidence="2 3">
    <name type="scientific">Lasiosphaeris hirsuta</name>
    <dbReference type="NCBI Taxonomy" id="260670"/>
    <lineage>
        <taxon>Eukaryota</taxon>
        <taxon>Fungi</taxon>
        <taxon>Dikarya</taxon>
        <taxon>Ascomycota</taxon>
        <taxon>Pezizomycotina</taxon>
        <taxon>Sordariomycetes</taxon>
        <taxon>Sordariomycetidae</taxon>
        <taxon>Sordariales</taxon>
        <taxon>Lasiosphaeriaceae</taxon>
        <taxon>Lasiosphaeris</taxon>
    </lineage>
</organism>
<dbReference type="AlphaFoldDB" id="A0AA40B199"/>
<reference evidence="2" key="1">
    <citation type="submission" date="2023-06" db="EMBL/GenBank/DDBJ databases">
        <title>Genome-scale phylogeny and comparative genomics of the fungal order Sordariales.</title>
        <authorList>
            <consortium name="Lawrence Berkeley National Laboratory"/>
            <person name="Hensen N."/>
            <person name="Bonometti L."/>
            <person name="Westerberg I."/>
            <person name="Brannstrom I.O."/>
            <person name="Guillou S."/>
            <person name="Cros-Aarteil S."/>
            <person name="Calhoun S."/>
            <person name="Haridas S."/>
            <person name="Kuo A."/>
            <person name="Mondo S."/>
            <person name="Pangilinan J."/>
            <person name="Riley R."/>
            <person name="Labutti K."/>
            <person name="Andreopoulos B."/>
            <person name="Lipzen A."/>
            <person name="Chen C."/>
            <person name="Yanf M."/>
            <person name="Daum C."/>
            <person name="Ng V."/>
            <person name="Clum A."/>
            <person name="Steindorff A."/>
            <person name="Ohm R."/>
            <person name="Martin F."/>
            <person name="Silar P."/>
            <person name="Natvig D."/>
            <person name="Lalanne C."/>
            <person name="Gautier V."/>
            <person name="Ament-Velasquez S.L."/>
            <person name="Kruys A."/>
            <person name="Hutchinson M.I."/>
            <person name="Powell A.J."/>
            <person name="Barry K."/>
            <person name="Miller A.N."/>
            <person name="Grigoriev I.V."/>
            <person name="Debuchy R."/>
            <person name="Gladieux P."/>
            <person name="Thoren M.H."/>
            <person name="Johannesson H."/>
        </authorList>
    </citation>
    <scope>NUCLEOTIDE SEQUENCE</scope>
    <source>
        <strain evidence="2">SMH4607-1</strain>
    </source>
</reference>